<comment type="similarity">
    <text evidence="7">Belongs to the cyclic nucleotide phosphodiesterase family.</text>
</comment>
<dbReference type="Gene3D" id="3.30.450.40">
    <property type="match status" value="1"/>
</dbReference>
<name>L5K4H1_PTEAL</name>
<evidence type="ECO:0000256" key="3">
    <source>
        <dbReference type="ARBA" id="ARBA00022801"/>
    </source>
</evidence>
<dbReference type="Gene3D" id="1.10.1300.10">
    <property type="entry name" value="3'5'-cyclic nucleotide phosphodiesterase, catalytic domain"/>
    <property type="match status" value="1"/>
</dbReference>
<dbReference type="FunFam" id="1.10.1300.10:FF:000005">
    <property type="entry name" value="Phosphodiesterase"/>
    <property type="match status" value="1"/>
</dbReference>
<feature type="binding site" evidence="6">
    <location>
        <position position="215"/>
    </location>
    <ligand>
        <name>Zn(2+)</name>
        <dbReference type="ChEBI" id="CHEBI:29105"/>
        <label>1</label>
    </ligand>
</feature>
<dbReference type="GO" id="GO:0004114">
    <property type="term" value="F:3',5'-cyclic-nucleotide phosphodiesterase activity"/>
    <property type="evidence" value="ECO:0007669"/>
    <property type="project" value="InterPro"/>
</dbReference>
<dbReference type="PROSITE" id="PS00126">
    <property type="entry name" value="PDEASE_I_1"/>
    <property type="match status" value="1"/>
</dbReference>
<dbReference type="InterPro" id="IPR023088">
    <property type="entry name" value="PDEase"/>
</dbReference>
<sequence>MISGRLSLQEGPLDDSGWVIKNVLSMPIVNKKEEIVGVATFYNRKDGKPFDEQDEVLMESLTQFLGWSVLNTDTYDKMNKLENRKDIAQDMVLYHVRCDKDEIQLILKETLPGPTKFDIYEFHFSDLECTELELVKCGIQMYYELGVVRKFQIPQEVLVRFLFSVSKGYRRITYHNWRHGFNVAQTMFTLLMTGKLKSYYTDLEAFAMVTAGLCHDIDHRGTNNLYQMNPAGALSTAVSLYDLHDRSQNPLAKLHGSSILERHHLEFGKFLLAEEALNIYQNLNRRQHEHVIHLMDIAIIATDLALYFKKRTMFQKIVDESKNYEDKKSWVEYLSLETTRKEIVMAMMMTACDLSAITKPWEVQSKVALLVAAEFWEQGDLERTVLDQQPIPMMDRNKAAELPKLQVGFIDFVCTFVYKEFSRFHEEILPMFERLQNNRKEWKALADEHEEKVKALEEKKQQDGMAAKKGLGAPDATLALRVAGTA</sequence>
<accession>L5K4H1</accession>
<evidence type="ECO:0000256" key="4">
    <source>
        <dbReference type="PIRSR" id="PIRSR623088-1"/>
    </source>
</evidence>
<feature type="binding site" evidence="5">
    <location>
        <position position="406"/>
    </location>
    <ligand>
        <name>AMP</name>
        <dbReference type="ChEBI" id="CHEBI:456215"/>
    </ligand>
</feature>
<evidence type="ECO:0000256" key="8">
    <source>
        <dbReference type="SAM" id="Coils"/>
    </source>
</evidence>
<dbReference type="Proteomes" id="UP000010552">
    <property type="component" value="Unassembled WGS sequence"/>
</dbReference>
<evidence type="ECO:0000259" key="9">
    <source>
        <dbReference type="PROSITE" id="PS51845"/>
    </source>
</evidence>
<dbReference type="eggNOG" id="KOG3689">
    <property type="taxonomic scope" value="Eukaryota"/>
</dbReference>
<dbReference type="Pfam" id="PF01590">
    <property type="entry name" value="GAF"/>
    <property type="match status" value="1"/>
</dbReference>
<keyword evidence="11" id="KW-1185">Reference proteome</keyword>
<feature type="binding site" evidence="6">
    <location>
        <position position="353"/>
    </location>
    <ligand>
        <name>Zn(2+)</name>
        <dbReference type="ChEBI" id="CHEBI:29105"/>
        <label>1</label>
    </ligand>
</feature>
<dbReference type="EMBL" id="KB031030">
    <property type="protein sequence ID" value="ELK06619.1"/>
    <property type="molecule type" value="Genomic_DNA"/>
</dbReference>
<dbReference type="PROSITE" id="PS51845">
    <property type="entry name" value="PDEASE_I_2"/>
    <property type="match status" value="1"/>
</dbReference>
<dbReference type="SUPFAM" id="SSF109604">
    <property type="entry name" value="HD-domain/PDEase-like"/>
    <property type="match status" value="1"/>
</dbReference>
<dbReference type="InParanoid" id="L5K4H1"/>
<dbReference type="Pfam" id="PF00233">
    <property type="entry name" value="PDEase_I"/>
    <property type="match status" value="1"/>
</dbReference>
<feature type="domain" description="PDEase" evidence="9">
    <location>
        <begin position="99"/>
        <end position="449"/>
    </location>
</feature>
<comment type="cofactor">
    <cofactor evidence="7">
        <name>a divalent metal cation</name>
        <dbReference type="ChEBI" id="CHEBI:60240"/>
    </cofactor>
    <text evidence="7">Binds 2 divalent metal cations per subunit. Site 1 may preferentially bind zinc ions, while site 2 has a preference for magnesium and/or manganese ions.</text>
</comment>
<protein>
    <recommendedName>
        <fullName evidence="7">Phosphodiesterase</fullName>
        <ecNumber evidence="7">3.1.4.-</ecNumber>
    </recommendedName>
</protein>
<evidence type="ECO:0000256" key="1">
    <source>
        <dbReference type="ARBA" id="ARBA00022535"/>
    </source>
</evidence>
<proteinExistence type="inferred from homology"/>
<feature type="binding site" evidence="6">
    <location>
        <position position="179"/>
    </location>
    <ligand>
        <name>Zn(2+)</name>
        <dbReference type="ChEBI" id="CHEBI:29105"/>
        <label>1</label>
    </ligand>
</feature>
<dbReference type="InterPro" id="IPR029016">
    <property type="entry name" value="GAF-like_dom_sf"/>
</dbReference>
<dbReference type="EC" id="3.1.4.-" evidence="7"/>
<feature type="binding site" evidence="5">
    <location>
        <position position="216"/>
    </location>
    <ligand>
        <name>AMP</name>
        <dbReference type="ChEBI" id="CHEBI:456215"/>
    </ligand>
</feature>
<evidence type="ECO:0000313" key="10">
    <source>
        <dbReference type="EMBL" id="ELK06619.1"/>
    </source>
</evidence>
<feature type="binding site" evidence="5">
    <location>
        <begin position="175"/>
        <end position="179"/>
    </location>
    <ligand>
        <name>AMP</name>
        <dbReference type="ChEBI" id="CHEBI:456215"/>
    </ligand>
</feature>
<reference evidence="11" key="1">
    <citation type="journal article" date="2013" name="Science">
        <title>Comparative analysis of bat genomes provides insight into the evolution of flight and immunity.</title>
        <authorList>
            <person name="Zhang G."/>
            <person name="Cowled C."/>
            <person name="Shi Z."/>
            <person name="Huang Z."/>
            <person name="Bishop-Lilly K.A."/>
            <person name="Fang X."/>
            <person name="Wynne J.W."/>
            <person name="Xiong Z."/>
            <person name="Baker M.L."/>
            <person name="Zhao W."/>
            <person name="Tachedjian M."/>
            <person name="Zhu Y."/>
            <person name="Zhou P."/>
            <person name="Jiang X."/>
            <person name="Ng J."/>
            <person name="Yang L."/>
            <person name="Wu L."/>
            <person name="Xiao J."/>
            <person name="Feng Y."/>
            <person name="Chen Y."/>
            <person name="Sun X."/>
            <person name="Zhang Y."/>
            <person name="Marsh G.A."/>
            <person name="Crameri G."/>
            <person name="Broder C.C."/>
            <person name="Frey K.G."/>
            <person name="Wang L.F."/>
            <person name="Wang J."/>
        </authorList>
    </citation>
    <scope>NUCLEOTIDE SEQUENCE [LARGE SCALE GENOMIC DNA]</scope>
</reference>
<gene>
    <name evidence="10" type="ORF">PAL_GLEAN10022997</name>
</gene>
<evidence type="ECO:0000313" key="11">
    <source>
        <dbReference type="Proteomes" id="UP000010552"/>
    </source>
</evidence>
<evidence type="ECO:0000256" key="5">
    <source>
        <dbReference type="PIRSR" id="PIRSR623088-2"/>
    </source>
</evidence>
<dbReference type="SMART" id="SM00471">
    <property type="entry name" value="HDc"/>
    <property type="match status" value="1"/>
</dbReference>
<dbReference type="PRINTS" id="PR00387">
    <property type="entry name" value="PDIESTERASE1"/>
</dbReference>
<keyword evidence="3 7" id="KW-0378">Hydrolase</keyword>
<dbReference type="InterPro" id="IPR003607">
    <property type="entry name" value="HD/PDEase_dom"/>
</dbReference>
<keyword evidence="1" id="KW-0140">cGMP</keyword>
<dbReference type="CDD" id="cd00077">
    <property type="entry name" value="HDc"/>
    <property type="match status" value="1"/>
</dbReference>
<dbReference type="InterPro" id="IPR003018">
    <property type="entry name" value="GAF"/>
</dbReference>
<dbReference type="AlphaFoldDB" id="L5K4H1"/>
<dbReference type="InterPro" id="IPR002073">
    <property type="entry name" value="PDEase_catalytic_dom"/>
</dbReference>
<feature type="active site" description="Proton donor" evidence="4">
    <location>
        <position position="175"/>
    </location>
</feature>
<dbReference type="InterPro" id="IPR036971">
    <property type="entry name" value="PDEase_catalytic_dom_sf"/>
</dbReference>
<organism evidence="10 11">
    <name type="scientific">Pteropus alecto</name>
    <name type="common">Black flying fox</name>
    <dbReference type="NCBI Taxonomy" id="9402"/>
    <lineage>
        <taxon>Eukaryota</taxon>
        <taxon>Metazoa</taxon>
        <taxon>Chordata</taxon>
        <taxon>Craniata</taxon>
        <taxon>Vertebrata</taxon>
        <taxon>Euteleostomi</taxon>
        <taxon>Mammalia</taxon>
        <taxon>Eutheria</taxon>
        <taxon>Laurasiatheria</taxon>
        <taxon>Chiroptera</taxon>
        <taxon>Yinpterochiroptera</taxon>
        <taxon>Pteropodoidea</taxon>
        <taxon>Pteropodidae</taxon>
        <taxon>Pteropodinae</taxon>
        <taxon>Pteropus</taxon>
    </lineage>
</organism>
<dbReference type="PANTHER" id="PTHR11347">
    <property type="entry name" value="CYCLIC NUCLEOTIDE PHOSPHODIESTERASE"/>
    <property type="match status" value="1"/>
</dbReference>
<evidence type="ECO:0000256" key="2">
    <source>
        <dbReference type="ARBA" id="ARBA00022723"/>
    </source>
</evidence>
<feature type="binding site" evidence="5">
    <location>
        <position position="353"/>
    </location>
    <ligand>
        <name>AMP</name>
        <dbReference type="ChEBI" id="CHEBI:456215"/>
    </ligand>
</feature>
<evidence type="ECO:0000256" key="7">
    <source>
        <dbReference type="RuleBase" id="RU363067"/>
    </source>
</evidence>
<keyword evidence="8" id="KW-0175">Coiled coil</keyword>
<feature type="binding site" evidence="6">
    <location>
        <position position="216"/>
    </location>
    <ligand>
        <name>Zn(2+)</name>
        <dbReference type="ChEBI" id="CHEBI:29105"/>
        <label>2</label>
    </ligand>
</feature>
<evidence type="ECO:0000256" key="6">
    <source>
        <dbReference type="PIRSR" id="PIRSR623088-3"/>
    </source>
</evidence>
<dbReference type="SUPFAM" id="SSF55781">
    <property type="entry name" value="GAF domain-like"/>
    <property type="match status" value="1"/>
</dbReference>
<dbReference type="GO" id="GO:0007165">
    <property type="term" value="P:signal transduction"/>
    <property type="evidence" value="ECO:0007669"/>
    <property type="project" value="InterPro"/>
</dbReference>
<keyword evidence="2 6" id="KW-0479">Metal-binding</keyword>
<dbReference type="GO" id="GO:0046872">
    <property type="term" value="F:metal ion binding"/>
    <property type="evidence" value="ECO:0007669"/>
    <property type="project" value="UniProtKB-KW"/>
</dbReference>
<feature type="coiled-coil region" evidence="8">
    <location>
        <begin position="432"/>
        <end position="466"/>
    </location>
</feature>
<feature type="binding site" evidence="6">
    <location>
        <position position="216"/>
    </location>
    <ligand>
        <name>Zn(2+)</name>
        <dbReference type="ChEBI" id="CHEBI:29105"/>
        <label>1</label>
    </ligand>
</feature>
<dbReference type="InterPro" id="IPR023174">
    <property type="entry name" value="PDEase_CS"/>
</dbReference>
<dbReference type="STRING" id="9402.L5K4H1"/>